<accession>K5XC36</accession>
<proteinExistence type="predicted"/>
<name>K5XC36_PHACS</name>
<reference evidence="1 2" key="1">
    <citation type="journal article" date="2012" name="BMC Genomics">
        <title>Comparative genomics of the white-rot fungi, Phanerochaete carnosa and P. chrysosporium, to elucidate the genetic basis of the distinct wood types they colonize.</title>
        <authorList>
            <person name="Suzuki H."/>
            <person name="MacDonald J."/>
            <person name="Syed K."/>
            <person name="Salamov A."/>
            <person name="Hori C."/>
            <person name="Aerts A."/>
            <person name="Henrissat B."/>
            <person name="Wiebenga A."/>
            <person name="vanKuyk P.A."/>
            <person name="Barry K."/>
            <person name="Lindquist E."/>
            <person name="LaButti K."/>
            <person name="Lapidus A."/>
            <person name="Lucas S."/>
            <person name="Coutinho P."/>
            <person name="Gong Y."/>
            <person name="Samejima M."/>
            <person name="Mahadevan R."/>
            <person name="Abou-Zaid M."/>
            <person name="de Vries R.P."/>
            <person name="Igarashi K."/>
            <person name="Yadav J.S."/>
            <person name="Grigoriev I.V."/>
            <person name="Master E.R."/>
        </authorList>
    </citation>
    <scope>NUCLEOTIDE SEQUENCE [LARGE SCALE GENOMIC DNA]</scope>
    <source>
        <strain evidence="1 2">HHB-10118-sp</strain>
    </source>
</reference>
<evidence type="ECO:0000313" key="2">
    <source>
        <dbReference type="Proteomes" id="UP000008370"/>
    </source>
</evidence>
<dbReference type="AlphaFoldDB" id="K5XC36"/>
<dbReference type="GeneID" id="18913846"/>
<dbReference type="HOGENOM" id="CLU_1448195_0_0_1"/>
<dbReference type="OrthoDB" id="10491764at2759"/>
<sequence length="204" mass="21906">MNACILTPGVRKPPHTPTFTSNSWSTQLSTGPQAFGRIGLHVSPPGACVQVSRSRIPYSTLGTDADLTMLMQADWANVSALDELAITMHPGTACSDDATVAMARCMKTIVASLAPTLRITAITICNPLPVSVLRYRATHDVSGLIAQLRRVLYGLDAELSRRIAGGTLQRVVFASHPNATPIAEDEKARVREFFPALAAFHDVI</sequence>
<dbReference type="KEGG" id="pco:PHACADRAFT_246564"/>
<dbReference type="InParanoid" id="K5XC36"/>
<dbReference type="EMBL" id="JH930468">
    <property type="protein sequence ID" value="EKM60552.1"/>
    <property type="molecule type" value="Genomic_DNA"/>
</dbReference>
<evidence type="ECO:0000313" key="1">
    <source>
        <dbReference type="EMBL" id="EKM60552.1"/>
    </source>
</evidence>
<organism evidence="1 2">
    <name type="scientific">Phanerochaete carnosa (strain HHB-10118-sp)</name>
    <name type="common">White-rot fungus</name>
    <name type="synonym">Peniophora carnosa</name>
    <dbReference type="NCBI Taxonomy" id="650164"/>
    <lineage>
        <taxon>Eukaryota</taxon>
        <taxon>Fungi</taxon>
        <taxon>Dikarya</taxon>
        <taxon>Basidiomycota</taxon>
        <taxon>Agaricomycotina</taxon>
        <taxon>Agaricomycetes</taxon>
        <taxon>Polyporales</taxon>
        <taxon>Phanerochaetaceae</taxon>
        <taxon>Phanerochaete</taxon>
    </lineage>
</organism>
<protein>
    <submittedName>
        <fullName evidence="1">Uncharacterized protein</fullName>
    </submittedName>
</protein>
<keyword evidence="2" id="KW-1185">Reference proteome</keyword>
<gene>
    <name evidence="1" type="ORF">PHACADRAFT_246564</name>
</gene>
<dbReference type="RefSeq" id="XP_007390006.1">
    <property type="nucleotide sequence ID" value="XM_007389944.1"/>
</dbReference>
<dbReference type="Proteomes" id="UP000008370">
    <property type="component" value="Unassembled WGS sequence"/>
</dbReference>